<reference evidence="2 3" key="1">
    <citation type="submission" date="2023-04" db="EMBL/GenBank/DDBJ databases">
        <title>Bacteria Genome Submission.</title>
        <authorList>
            <person name="Isaac P."/>
        </authorList>
    </citation>
    <scope>NUCLEOTIDE SEQUENCE [LARGE SCALE GENOMIC DNA]</scope>
    <source>
        <strain evidence="2 3">SampleS7P1</strain>
    </source>
</reference>
<protein>
    <recommendedName>
        <fullName evidence="1">tRNA nucleotidyltransferase/poly(A) polymerase RNA and SrmB- binding domain-containing protein</fullName>
    </recommendedName>
</protein>
<accession>A0ABY8R7C8</accession>
<gene>
    <name evidence="2" type="ORF">QJS64_18120</name>
</gene>
<dbReference type="Gene3D" id="1.10.3090.10">
    <property type="entry name" value="cca-adding enzyme, domain 2"/>
    <property type="match status" value="1"/>
</dbReference>
<evidence type="ECO:0000313" key="3">
    <source>
        <dbReference type="Proteomes" id="UP001239169"/>
    </source>
</evidence>
<dbReference type="InterPro" id="IPR032828">
    <property type="entry name" value="PolyA_RNA-bd"/>
</dbReference>
<proteinExistence type="predicted"/>
<dbReference type="EMBL" id="CP124685">
    <property type="protein sequence ID" value="WGX77350.1"/>
    <property type="molecule type" value="Genomic_DNA"/>
</dbReference>
<evidence type="ECO:0000313" key="2">
    <source>
        <dbReference type="EMBL" id="WGX77350.1"/>
    </source>
</evidence>
<dbReference type="Pfam" id="PF12627">
    <property type="entry name" value="PolyA_pol_RNAbd"/>
    <property type="match status" value="1"/>
</dbReference>
<feature type="domain" description="tRNA nucleotidyltransferase/poly(A) polymerase RNA and SrmB- binding" evidence="1">
    <location>
        <begin position="1"/>
        <end position="51"/>
    </location>
</feature>
<dbReference type="SUPFAM" id="SSF81891">
    <property type="entry name" value="Poly A polymerase C-terminal region-like"/>
    <property type="match status" value="1"/>
</dbReference>
<evidence type="ECO:0000259" key="1">
    <source>
        <dbReference type="Pfam" id="PF12627"/>
    </source>
</evidence>
<dbReference type="Proteomes" id="UP001239169">
    <property type="component" value="Chromosome"/>
</dbReference>
<organism evidence="2 3">
    <name type="scientific">Paraclostridium bifermentans</name>
    <name type="common">Clostridium bifermentans</name>
    <dbReference type="NCBI Taxonomy" id="1490"/>
    <lineage>
        <taxon>Bacteria</taxon>
        <taxon>Bacillati</taxon>
        <taxon>Bacillota</taxon>
        <taxon>Clostridia</taxon>
        <taxon>Peptostreptococcales</taxon>
        <taxon>Peptostreptococcaceae</taxon>
        <taxon>Paraclostridium</taxon>
    </lineage>
</organism>
<sequence>MDSKTLESIYKNIKLIKNISAERIQEELNKILLSNYPEKIYILYDAKLFDTFEMKNIKMNKNDLTKLKSSKKDLVIRLSIFMYILGDINESKKYWNY</sequence>
<name>A0ABY8R7C8_PARBF</name>
<keyword evidence="3" id="KW-1185">Reference proteome</keyword>